<reference evidence="1" key="1">
    <citation type="journal article" date="2011" name="ISME J.">
        <title>Comparative metagenomics of microbial communities inhabiting deep-sea hydrothermal vent chimneys with contrasting chemistries.</title>
        <authorList>
            <person name="Xie W."/>
            <person name="Wang F."/>
            <person name="Guo L."/>
            <person name="Chen Z."/>
            <person name="Sievert S.M."/>
            <person name="Meng J."/>
            <person name="Huang G."/>
            <person name="Li Y."/>
            <person name="Yan Q."/>
            <person name="Wu S."/>
            <person name="Wang X."/>
            <person name="Chen S."/>
            <person name="He G."/>
            <person name="Xiao X."/>
            <person name="Xu A."/>
        </authorList>
    </citation>
    <scope>NUCLEOTIDE SEQUENCE</scope>
</reference>
<sequence>MVTQAQCEIQKPGNADDFTINRWDRRITANLEVALYRSLVAEAADAGLLGIFRTRDLDNRGMFLETGKLTLHTNEIVFIHVEIAIKGQVKKYWLRGIVVRRNDCGLGIRYSDTQSNAFTRDLQALQD</sequence>
<organism evidence="1">
    <name type="scientific">uncultured organism</name>
    <dbReference type="NCBI Taxonomy" id="155900"/>
    <lineage>
        <taxon>unclassified sequences</taxon>
        <taxon>environmental samples</taxon>
    </lineage>
</organism>
<proteinExistence type="predicted"/>
<dbReference type="AlphaFoldDB" id="E3T321"/>
<protein>
    <recommendedName>
        <fullName evidence="2">PilZ domain-containing protein</fullName>
    </recommendedName>
</protein>
<name>E3T321_9ZZZZ</name>
<evidence type="ECO:0000313" key="1">
    <source>
        <dbReference type="EMBL" id="ACZ28633.1"/>
    </source>
</evidence>
<evidence type="ECO:0008006" key="2">
    <source>
        <dbReference type="Google" id="ProtNLM"/>
    </source>
</evidence>
<dbReference type="EMBL" id="GU191800">
    <property type="protein sequence ID" value="ACZ28633.1"/>
    <property type="molecule type" value="Genomic_DNA"/>
</dbReference>
<accession>E3T321</accession>